<dbReference type="GO" id="GO:0000122">
    <property type="term" value="P:negative regulation of transcription by RNA polymerase II"/>
    <property type="evidence" value="ECO:0007669"/>
    <property type="project" value="TreeGrafter"/>
</dbReference>
<comment type="caution">
    <text evidence="2">The sequence shown here is derived from an EMBL/GenBank/DDBJ whole genome shotgun (WGS) entry which is preliminary data.</text>
</comment>
<evidence type="ECO:0000313" key="3">
    <source>
        <dbReference type="Proteomes" id="UP000645828"/>
    </source>
</evidence>
<protein>
    <submittedName>
        <fullName evidence="2">(raccoon dog) hypothetical protein</fullName>
    </submittedName>
</protein>
<feature type="domain" description="SIPAR" evidence="1">
    <location>
        <begin position="6"/>
        <end position="92"/>
    </location>
</feature>
<evidence type="ECO:0000259" key="1">
    <source>
        <dbReference type="Pfam" id="PF15487"/>
    </source>
</evidence>
<dbReference type="InterPro" id="IPR029155">
    <property type="entry name" value="SIPAR"/>
</dbReference>
<organism evidence="2 3">
    <name type="scientific">Nyctereutes procyonoides</name>
    <name type="common">Raccoon dog</name>
    <name type="synonym">Canis procyonoides</name>
    <dbReference type="NCBI Taxonomy" id="34880"/>
    <lineage>
        <taxon>Eukaryota</taxon>
        <taxon>Metazoa</taxon>
        <taxon>Chordata</taxon>
        <taxon>Craniata</taxon>
        <taxon>Vertebrata</taxon>
        <taxon>Euteleostomi</taxon>
        <taxon>Mammalia</taxon>
        <taxon>Eutheria</taxon>
        <taxon>Laurasiatheria</taxon>
        <taxon>Carnivora</taxon>
        <taxon>Caniformia</taxon>
        <taxon>Canidae</taxon>
        <taxon>Nyctereutes</taxon>
    </lineage>
</organism>
<name>A0A811XVY8_NYCPR</name>
<dbReference type="GO" id="GO:0005634">
    <property type="term" value="C:nucleus"/>
    <property type="evidence" value="ECO:0007669"/>
    <property type="project" value="TreeGrafter"/>
</dbReference>
<reference evidence="2" key="1">
    <citation type="submission" date="2020-12" db="EMBL/GenBank/DDBJ databases">
        <authorList>
            <consortium name="Molecular Ecology Group"/>
        </authorList>
    </citation>
    <scope>NUCLEOTIDE SEQUENCE</scope>
    <source>
        <strain evidence="2">TBG_1078</strain>
    </source>
</reference>
<gene>
    <name evidence="2" type="ORF">NYPRO_LOCUS1779</name>
</gene>
<dbReference type="PANTHER" id="PTHR31980:SF1">
    <property type="entry name" value="PROTEIN FAM220A"/>
    <property type="match status" value="1"/>
</dbReference>
<dbReference type="GO" id="GO:0097677">
    <property type="term" value="F:STAT family protein binding"/>
    <property type="evidence" value="ECO:0007669"/>
    <property type="project" value="TreeGrafter"/>
</dbReference>
<dbReference type="InterPro" id="IPR040355">
    <property type="entry name" value="FAM220A"/>
</dbReference>
<dbReference type="Pfam" id="PF15487">
    <property type="entry name" value="FAM220"/>
    <property type="match status" value="1"/>
</dbReference>
<keyword evidence="3" id="KW-1185">Reference proteome</keyword>
<dbReference type="Proteomes" id="UP000645828">
    <property type="component" value="Unassembled WGS sequence"/>
</dbReference>
<dbReference type="PANTHER" id="PTHR31980">
    <property type="entry name" value="PROTEIN FAM220A"/>
    <property type="match status" value="1"/>
</dbReference>
<evidence type="ECO:0000313" key="2">
    <source>
        <dbReference type="EMBL" id="CAD7668985.1"/>
    </source>
</evidence>
<dbReference type="AlphaFoldDB" id="A0A811XVY8"/>
<proteinExistence type="predicted"/>
<dbReference type="EMBL" id="CAJHUB010000650">
    <property type="protein sequence ID" value="CAD7668985.1"/>
    <property type="molecule type" value="Genomic_DNA"/>
</dbReference>
<accession>A0A811XVY8</accession>
<sequence length="99" mass="10812">MGVPGKEPPSALLEGLGLELELSGLHFILSTLLHSCPKAFLKDETKCVFLGHSEPKFSEPTVEYEKMLSSVESSSDYLRITLGLLALPAFKVANPLWPI</sequence>